<dbReference type="RefSeq" id="WP_089542539.1">
    <property type="nucleotide sequence ID" value="NZ_NMPZ01000001.1"/>
</dbReference>
<comment type="caution">
    <text evidence="1">The sequence shown here is derived from an EMBL/GenBank/DDBJ whole genome shotgun (WGS) entry which is preliminary data.</text>
</comment>
<reference evidence="1 2" key="1">
    <citation type="submission" date="2017-07" db="EMBL/GenBank/DDBJ databases">
        <title>Draft genome sequence of Prevotella copri isolated from the gut of healthy adult Indian.</title>
        <authorList>
            <person name="Das B."/>
            <person name="Bag S."/>
            <person name="Ghosh T.S."/>
        </authorList>
    </citation>
    <scope>NUCLEOTIDE SEQUENCE [LARGE SCALE GENOMIC DNA]</scope>
    <source>
        <strain evidence="1 2">Indica</strain>
    </source>
</reference>
<dbReference type="InterPro" id="IPR003329">
    <property type="entry name" value="Cytidylyl_trans"/>
</dbReference>
<dbReference type="EMBL" id="NMPZ01000001">
    <property type="protein sequence ID" value="OXL45267.1"/>
    <property type="molecule type" value="Genomic_DNA"/>
</dbReference>
<dbReference type="Pfam" id="PF02348">
    <property type="entry name" value="CTP_transf_3"/>
    <property type="match status" value="1"/>
</dbReference>
<dbReference type="InterPro" id="IPR029044">
    <property type="entry name" value="Nucleotide-diphossugar_trans"/>
</dbReference>
<dbReference type="Proteomes" id="UP000215155">
    <property type="component" value="Unassembled WGS sequence"/>
</dbReference>
<dbReference type="InterPro" id="IPR050793">
    <property type="entry name" value="CMP-NeuNAc_synthase"/>
</dbReference>
<evidence type="ECO:0000313" key="1">
    <source>
        <dbReference type="EMBL" id="OXL45267.1"/>
    </source>
</evidence>
<sequence length="257" mass="29243">MNVLFTLCGRAGSKGVKGKNARDFLDIPLVWYSMAGICLYIKKYIKPEDHVDIVLNTDSKDLIALVKQVNALNVSVFERDENLAGDRVPKVAVILDCLKRAKNLFHKEYDIVVDLDITSPLRTVQDIKSAIDKKASRNDVDVVYSVAPSRRNPYFNMVKEENGFFCKAIASNFTTRQEAPAFYDMNASIYAYSPKALETKEQSTFFNSNCDAVVMADTGILDIDSEEDYELMQIIASYLYENRENYQEVYKLAQSWM</sequence>
<dbReference type="PANTHER" id="PTHR21485">
    <property type="entry name" value="HAD SUPERFAMILY MEMBERS CMAS AND KDSC"/>
    <property type="match status" value="1"/>
</dbReference>
<dbReference type="SUPFAM" id="SSF53448">
    <property type="entry name" value="Nucleotide-diphospho-sugar transferases"/>
    <property type="match status" value="1"/>
</dbReference>
<evidence type="ECO:0000313" key="2">
    <source>
        <dbReference type="Proteomes" id="UP000215155"/>
    </source>
</evidence>
<name>A0AA91YYD6_9BACT</name>
<proteinExistence type="predicted"/>
<dbReference type="GO" id="GO:0008781">
    <property type="term" value="F:N-acylneuraminate cytidylyltransferase activity"/>
    <property type="evidence" value="ECO:0007669"/>
    <property type="project" value="TreeGrafter"/>
</dbReference>
<dbReference type="PANTHER" id="PTHR21485:SF6">
    <property type="entry name" value="N-ACYLNEURAMINATE CYTIDYLYLTRANSFERASE-RELATED"/>
    <property type="match status" value="1"/>
</dbReference>
<protein>
    <submittedName>
        <fullName evidence="1">CMP-N-acetylneuraminic acid synthetase</fullName>
    </submittedName>
</protein>
<dbReference type="AlphaFoldDB" id="A0AA91YYD6"/>
<dbReference type="CDD" id="cd02513">
    <property type="entry name" value="CMP-NeuAc_Synthase"/>
    <property type="match status" value="1"/>
</dbReference>
<gene>
    <name evidence="1" type="ORF">CFT61_00465</name>
</gene>
<accession>A0AA91YYD6</accession>
<dbReference type="Gene3D" id="3.90.550.10">
    <property type="entry name" value="Spore Coat Polysaccharide Biosynthesis Protein SpsA, Chain A"/>
    <property type="match status" value="1"/>
</dbReference>
<organism evidence="1 2">
    <name type="scientific">Segatella copri</name>
    <dbReference type="NCBI Taxonomy" id="165179"/>
    <lineage>
        <taxon>Bacteria</taxon>
        <taxon>Pseudomonadati</taxon>
        <taxon>Bacteroidota</taxon>
        <taxon>Bacteroidia</taxon>
        <taxon>Bacteroidales</taxon>
        <taxon>Prevotellaceae</taxon>
        <taxon>Segatella</taxon>
    </lineage>
</organism>